<protein>
    <submittedName>
        <fullName evidence="2">Uncharacterized protein</fullName>
    </submittedName>
</protein>
<dbReference type="Proteomes" id="UP000555552">
    <property type="component" value="Unassembled WGS sequence"/>
</dbReference>
<comment type="caution">
    <text evidence="2">The sequence shown here is derived from an EMBL/GenBank/DDBJ whole genome shotgun (WGS) entry which is preliminary data.</text>
</comment>
<accession>A0A849BJG0</accession>
<feature type="non-terminal residue" evidence="2">
    <location>
        <position position="72"/>
    </location>
</feature>
<evidence type="ECO:0000256" key="1">
    <source>
        <dbReference type="SAM" id="MobiDB-lite"/>
    </source>
</evidence>
<evidence type="ECO:0000313" key="2">
    <source>
        <dbReference type="EMBL" id="NNH22761.1"/>
    </source>
</evidence>
<evidence type="ECO:0000313" key="3">
    <source>
        <dbReference type="Proteomes" id="UP000555552"/>
    </source>
</evidence>
<dbReference type="AlphaFoldDB" id="A0A849BJG0"/>
<organism evidence="2 3">
    <name type="scientific">Pseudokineococcus marinus</name>
    <dbReference type="NCBI Taxonomy" id="351215"/>
    <lineage>
        <taxon>Bacteria</taxon>
        <taxon>Bacillati</taxon>
        <taxon>Actinomycetota</taxon>
        <taxon>Actinomycetes</taxon>
        <taxon>Kineosporiales</taxon>
        <taxon>Kineosporiaceae</taxon>
        <taxon>Pseudokineococcus</taxon>
    </lineage>
</organism>
<name>A0A849BJG0_9ACTN</name>
<feature type="region of interest" description="Disordered" evidence="1">
    <location>
        <begin position="1"/>
        <end position="72"/>
    </location>
</feature>
<dbReference type="EMBL" id="JABEMA010000066">
    <property type="protein sequence ID" value="NNH22761.1"/>
    <property type="molecule type" value="Genomic_DNA"/>
</dbReference>
<keyword evidence="3" id="KW-1185">Reference proteome</keyword>
<feature type="compositionally biased region" description="Low complexity" evidence="1">
    <location>
        <begin position="10"/>
        <end position="29"/>
    </location>
</feature>
<feature type="compositionally biased region" description="Low complexity" evidence="1">
    <location>
        <begin position="39"/>
        <end position="48"/>
    </location>
</feature>
<sequence length="72" mass="6667">MTAADDHEPTTPSFPASPSFPTSSSPTSPDGVVPAPRSAGATAPGGPVGGPPLFAPGANPFAGLGLGAGLAG</sequence>
<gene>
    <name evidence="2" type="ORF">HLB09_06575</name>
</gene>
<proteinExistence type="predicted"/>
<reference evidence="2 3" key="1">
    <citation type="submission" date="2020-05" db="EMBL/GenBank/DDBJ databases">
        <title>MicrobeNet Type strains.</title>
        <authorList>
            <person name="Nicholson A.C."/>
        </authorList>
    </citation>
    <scope>NUCLEOTIDE SEQUENCE [LARGE SCALE GENOMIC DNA]</scope>
    <source>
        <strain evidence="2 3">JCM 14547</strain>
    </source>
</reference>